<evidence type="ECO:0000256" key="1">
    <source>
        <dbReference type="SAM" id="MobiDB-lite"/>
    </source>
</evidence>
<accession>A0A1V4JYF6</accession>
<reference evidence="2 3" key="1">
    <citation type="submission" date="2016-02" db="EMBL/GenBank/DDBJ databases">
        <title>Band-tailed pigeon sequencing and assembly.</title>
        <authorList>
            <person name="Soares A.E."/>
            <person name="Novak B.J."/>
            <person name="Rice E.S."/>
            <person name="O'Connell B."/>
            <person name="Chang D."/>
            <person name="Weber S."/>
            <person name="Shapiro B."/>
        </authorList>
    </citation>
    <scope>NUCLEOTIDE SEQUENCE [LARGE SCALE GENOMIC DNA]</scope>
    <source>
        <strain evidence="2">BTP2013</strain>
        <tissue evidence="2">Blood</tissue>
    </source>
</reference>
<dbReference type="AlphaFoldDB" id="A0A1V4JYF6"/>
<dbReference type="Proteomes" id="UP000190648">
    <property type="component" value="Unassembled WGS sequence"/>
</dbReference>
<keyword evidence="3" id="KW-1185">Reference proteome</keyword>
<evidence type="ECO:0000313" key="2">
    <source>
        <dbReference type="EMBL" id="OPJ76687.1"/>
    </source>
</evidence>
<gene>
    <name evidence="2" type="ORF">AV530_015336</name>
</gene>
<organism evidence="2 3">
    <name type="scientific">Patagioenas fasciata monilis</name>
    <dbReference type="NCBI Taxonomy" id="372326"/>
    <lineage>
        <taxon>Eukaryota</taxon>
        <taxon>Metazoa</taxon>
        <taxon>Chordata</taxon>
        <taxon>Craniata</taxon>
        <taxon>Vertebrata</taxon>
        <taxon>Euteleostomi</taxon>
        <taxon>Archelosauria</taxon>
        <taxon>Archosauria</taxon>
        <taxon>Dinosauria</taxon>
        <taxon>Saurischia</taxon>
        <taxon>Theropoda</taxon>
        <taxon>Coelurosauria</taxon>
        <taxon>Aves</taxon>
        <taxon>Neognathae</taxon>
        <taxon>Neoaves</taxon>
        <taxon>Columbimorphae</taxon>
        <taxon>Columbiformes</taxon>
        <taxon>Columbidae</taxon>
        <taxon>Patagioenas</taxon>
    </lineage>
</organism>
<dbReference type="EMBL" id="LSYS01005574">
    <property type="protein sequence ID" value="OPJ76687.1"/>
    <property type="molecule type" value="Genomic_DNA"/>
</dbReference>
<evidence type="ECO:0000313" key="3">
    <source>
        <dbReference type="Proteomes" id="UP000190648"/>
    </source>
</evidence>
<dbReference type="OrthoDB" id="9397495at2759"/>
<sequence>MVRQVLPPQPIKVHSGADIHLQPVEDPIPEQVDAPEGDCDPMRKPTLEQAPGRTCDPVEKGAYAGASFLAGLVTPWGTPHGNSPFLKDCNPMEKIHAGAVCEEL</sequence>
<proteinExistence type="predicted"/>
<comment type="caution">
    <text evidence="2">The sequence shown here is derived from an EMBL/GenBank/DDBJ whole genome shotgun (WGS) entry which is preliminary data.</text>
</comment>
<protein>
    <submittedName>
        <fullName evidence="2">Uncharacterized protein</fullName>
    </submittedName>
</protein>
<feature type="region of interest" description="Disordered" evidence="1">
    <location>
        <begin position="27"/>
        <end position="54"/>
    </location>
</feature>
<name>A0A1V4JYF6_PATFA</name>